<dbReference type="OrthoDB" id="6447763at2"/>
<evidence type="ECO:0000313" key="1">
    <source>
        <dbReference type="EMBL" id="CDG22427.1"/>
    </source>
</evidence>
<evidence type="ECO:0000313" key="2">
    <source>
        <dbReference type="Proteomes" id="UP000032735"/>
    </source>
</evidence>
<dbReference type="AlphaFoldDB" id="A0A068R573"/>
<accession>A0A068R573</accession>
<dbReference type="Proteomes" id="UP000032735">
    <property type="component" value="Chromosome"/>
</dbReference>
<proteinExistence type="predicted"/>
<dbReference type="KEGG" id="xpo:XPG1_2775"/>
<sequence length="365" mass="41980">MNTQQNKSFSKEIKGLPTFNLVLSDGSMNGELFANGNMQVGIIINIRAATDNNEDIVQLSPEQLDSIELVNKITREKLSGEWEYSSEPNDYFHQFPRSGTTREANVSYGRDTANDDNEPQLKIYWLKTKKIETIEIIARVTLDGKTFLSDDSHHKGSHIVVTSHRPIIYHADSLMLQIENQVAYGTYEVKETVVMYDIFGTHSSVTYKYPNWTQNNYYLIPKEGNGFAVHDVDIQNTINDDDPLQYNYRRFTHHTKGDNFYLWFIWGTYSAKRTAGAAYRSLTLEPMSHSSSVTREATPQEEILTTPRTDVVSFSRLYFESPAVNFWVDKPDQIPKFKFRDIYGNESVFLKVIMDNADSFHLQEG</sequence>
<gene>
    <name evidence="1" type="ORF">XPG1_2775</name>
</gene>
<dbReference type="RefSeq" id="WP_045959342.1">
    <property type="nucleotide sequence ID" value="NZ_FO704551.1"/>
</dbReference>
<keyword evidence="2" id="KW-1185">Reference proteome</keyword>
<name>A0A068R573_9GAMM</name>
<dbReference type="EMBL" id="FO704551">
    <property type="protein sequence ID" value="CDG22427.1"/>
    <property type="molecule type" value="Genomic_DNA"/>
</dbReference>
<protein>
    <submittedName>
        <fullName evidence="1">Uncharacterized protein</fullName>
    </submittedName>
</protein>
<dbReference type="HOGENOM" id="CLU_804592_0_0_6"/>
<reference evidence="1 2" key="1">
    <citation type="submission" date="2013-07" db="EMBL/GenBank/DDBJ databases">
        <authorList>
            <person name="Genoscope - CEA"/>
        </authorList>
    </citation>
    <scope>NUCLEOTIDE SEQUENCE [LARGE SCALE GENOMIC DNA]</scope>
    <source>
        <strain evidence="1 2">G6</strain>
    </source>
</reference>
<organism evidence="1 2">
    <name type="scientific">Xenorhabdus poinarii G6</name>
    <dbReference type="NCBI Taxonomy" id="1354304"/>
    <lineage>
        <taxon>Bacteria</taxon>
        <taxon>Pseudomonadati</taxon>
        <taxon>Pseudomonadota</taxon>
        <taxon>Gammaproteobacteria</taxon>
        <taxon>Enterobacterales</taxon>
        <taxon>Morganellaceae</taxon>
        <taxon>Xenorhabdus</taxon>
    </lineage>
</organism>